<dbReference type="Gene3D" id="3.40.1360.10">
    <property type="match status" value="1"/>
</dbReference>
<dbReference type="RefSeq" id="WP_002659775.1">
    <property type="nucleotide sequence ID" value="NZ_JH719942.1"/>
</dbReference>
<sequence>MKLKRLEINGYKNLQNKTIFNFENCTNYVALIGLNGSGKSNVLEAISKIIYSYFYKQPISDFTFLFEYEKEGKLIRLENNKVYVNNRERKRSFKGFLPVQVVASYSGEETRLWEDIFEEPYLKYFNKIKLNYINQKLRFLYINKFSWSNALLALLCHNEGKEFIKELLGINDLQGEIKIQFQFSEKYEDRKSKFSIADTSILTIPQLTDRIKREQEDEEDKYLQISQIASIDLGNIQNEYQNREWCKRFFEYLFLATSPKNKKLITGVKIEFGNKDIRKLSEGEKKILLIKCISTILASENSIVLLDEPDSHVHLDRKKQIVDTFTNTEHISFFTTHSPTLTKYCAKENIFKIEDGEVTVANTIYEGVEYLIDEDDVLKTMFSSNDIIICEGKTDDIYISKALQHFRDEYPTLQFDFLRVGGTDSDNIKHLLEKFRVDNDKKIIIVVDRDDAGYKVFKSLFPYSNKERQAVEIEVFNETGNIVFLMIPPTNSENVSGEFLIENYFNNDKIKELAKEEIESKFLDNTSFAKFPNIKYNLKKEILRKHCNQSTPDDMIAFKTLLNKLAEIMTE</sequence>
<name>J0P2N6_9BACT</name>
<proteinExistence type="predicted"/>
<gene>
    <name evidence="2" type="ORF">SapgrDRAFT_2403</name>
</gene>
<dbReference type="Pfam" id="PF13304">
    <property type="entry name" value="AAA_21"/>
    <property type="match status" value="1"/>
</dbReference>
<dbReference type="InterPro" id="IPR003959">
    <property type="entry name" value="ATPase_AAA_core"/>
</dbReference>
<dbReference type="GO" id="GO:0016887">
    <property type="term" value="F:ATP hydrolysis activity"/>
    <property type="evidence" value="ECO:0007669"/>
    <property type="project" value="InterPro"/>
</dbReference>
<dbReference type="SUPFAM" id="SSF52540">
    <property type="entry name" value="P-loop containing nucleoside triphosphate hydrolases"/>
    <property type="match status" value="1"/>
</dbReference>
<organism evidence="2 3">
    <name type="scientific">Saprospira grandis DSM 2844</name>
    <dbReference type="NCBI Taxonomy" id="694433"/>
    <lineage>
        <taxon>Bacteria</taxon>
        <taxon>Pseudomonadati</taxon>
        <taxon>Bacteroidota</taxon>
        <taxon>Saprospiria</taxon>
        <taxon>Saprospirales</taxon>
        <taxon>Saprospiraceae</taxon>
        <taxon>Saprospira</taxon>
    </lineage>
</organism>
<dbReference type="GO" id="GO:0006302">
    <property type="term" value="P:double-strand break repair"/>
    <property type="evidence" value="ECO:0007669"/>
    <property type="project" value="TreeGrafter"/>
</dbReference>
<dbReference type="CDD" id="cd00267">
    <property type="entry name" value="ABC_ATPase"/>
    <property type="match status" value="1"/>
</dbReference>
<dbReference type="GO" id="GO:0000731">
    <property type="term" value="P:DNA synthesis involved in DNA repair"/>
    <property type="evidence" value="ECO:0007669"/>
    <property type="project" value="TreeGrafter"/>
</dbReference>
<protein>
    <recommendedName>
        <fullName evidence="1">Toprim domain-containing protein</fullName>
    </recommendedName>
</protein>
<evidence type="ECO:0000313" key="3">
    <source>
        <dbReference type="Proteomes" id="UP000005113"/>
    </source>
</evidence>
<dbReference type="PROSITE" id="PS50880">
    <property type="entry name" value="TOPRIM"/>
    <property type="match status" value="1"/>
</dbReference>
<dbReference type="InterPro" id="IPR027417">
    <property type="entry name" value="P-loop_NTPase"/>
</dbReference>
<dbReference type="AlphaFoldDB" id="J0P2N6"/>
<dbReference type="PANTHER" id="PTHR32182:SF22">
    <property type="entry name" value="ATP-DEPENDENT ENDONUCLEASE, OLD FAMILY-RELATED"/>
    <property type="match status" value="1"/>
</dbReference>
<accession>J0P2N6</accession>
<dbReference type="Gene3D" id="3.40.50.300">
    <property type="entry name" value="P-loop containing nucleotide triphosphate hydrolases"/>
    <property type="match status" value="1"/>
</dbReference>
<dbReference type="PANTHER" id="PTHR32182">
    <property type="entry name" value="DNA REPLICATION AND REPAIR PROTEIN RECF"/>
    <property type="match status" value="1"/>
</dbReference>
<dbReference type="OrthoDB" id="9815944at2"/>
<dbReference type="HOGENOM" id="CLU_032782_0_0_10"/>
<reference evidence="3" key="1">
    <citation type="journal article" date="2012" name="Stand. Genomic Sci.">
        <title>Permanent draft genome sequence of the gliding predator Saprospira grandis strain Sa g1 (= HR1).</title>
        <authorList>
            <person name="Mavromatis K."/>
            <person name="Chertkov O."/>
            <person name="Lapidus A."/>
            <person name="Nolan M."/>
            <person name="Lucas S."/>
            <person name="Tice H."/>
            <person name="Del Rio T.G."/>
            <person name="Cheng J.F."/>
            <person name="Han C."/>
            <person name="Tapia R."/>
            <person name="Bruce D."/>
            <person name="Goodwin L.A."/>
            <person name="Pitluck S."/>
            <person name="Huntemann M."/>
            <person name="Liolios K."/>
            <person name="Pagani I."/>
            <person name="Ivanova N."/>
            <person name="Mikhailova N."/>
            <person name="Pati A."/>
            <person name="Chen A."/>
            <person name="Palaniappan K."/>
            <person name="Land M."/>
            <person name="Brambilla E.M."/>
            <person name="Rohde M."/>
            <person name="Spring S."/>
            <person name="Goker M."/>
            <person name="Detter J.C."/>
            <person name="Bristow J."/>
            <person name="Eisen J.A."/>
            <person name="Markowitz V."/>
            <person name="Hugenholtz P."/>
            <person name="Kyrpides N.C."/>
            <person name="Klenk H.P."/>
            <person name="Woyke T."/>
        </authorList>
    </citation>
    <scope>NUCLEOTIDE SEQUENCE [LARGE SCALE GENOMIC DNA]</scope>
    <source>
        <strain evidence="3">DSM 2844</strain>
    </source>
</reference>
<dbReference type="GO" id="GO:0005524">
    <property type="term" value="F:ATP binding"/>
    <property type="evidence" value="ECO:0007669"/>
    <property type="project" value="InterPro"/>
</dbReference>
<dbReference type="InterPro" id="IPR006171">
    <property type="entry name" value="TOPRIM_dom"/>
</dbReference>
<evidence type="ECO:0000259" key="1">
    <source>
        <dbReference type="PROSITE" id="PS50880"/>
    </source>
</evidence>
<dbReference type="Proteomes" id="UP000005113">
    <property type="component" value="Unassembled WGS sequence"/>
</dbReference>
<feature type="domain" description="Toprim" evidence="1">
    <location>
        <begin position="385"/>
        <end position="479"/>
    </location>
</feature>
<evidence type="ECO:0000313" key="2">
    <source>
        <dbReference type="EMBL" id="EJF54069.1"/>
    </source>
</evidence>
<dbReference type="EMBL" id="JH719942">
    <property type="protein sequence ID" value="EJF54069.1"/>
    <property type="molecule type" value="Genomic_DNA"/>
</dbReference>